<dbReference type="OrthoDB" id="408631at2759"/>
<dbReference type="Gene3D" id="3.40.50.1820">
    <property type="entry name" value="alpha/beta hydrolase"/>
    <property type="match status" value="1"/>
</dbReference>
<proteinExistence type="inferred from homology"/>
<dbReference type="InterPro" id="IPR002018">
    <property type="entry name" value="CarbesteraseB"/>
</dbReference>
<dbReference type="InterPro" id="IPR019819">
    <property type="entry name" value="Carboxylesterase_B_CS"/>
</dbReference>
<dbReference type="PROSITE" id="PS00941">
    <property type="entry name" value="CARBOXYLESTERASE_B_2"/>
    <property type="match status" value="1"/>
</dbReference>
<evidence type="ECO:0000256" key="4">
    <source>
        <dbReference type="ARBA" id="ARBA00023180"/>
    </source>
</evidence>
<dbReference type="InterPro" id="IPR029058">
    <property type="entry name" value="AB_hydrolase_fold"/>
</dbReference>
<keyword evidence="2" id="KW-0719">Serine esterase</keyword>
<reference evidence="7 8" key="1">
    <citation type="submission" date="2019-07" db="EMBL/GenBank/DDBJ databases">
        <title>Draft genome assembly of a fouling barnacle, Amphibalanus amphitrite (Darwin, 1854): The first reference genome for Thecostraca.</title>
        <authorList>
            <person name="Kim W."/>
        </authorList>
    </citation>
    <scope>NUCLEOTIDE SEQUENCE [LARGE SCALE GENOMIC DNA]</scope>
    <source>
        <strain evidence="7">SNU_AA5</strain>
        <tissue evidence="7">Soma without cirri and trophi</tissue>
    </source>
</reference>
<keyword evidence="8" id="KW-1185">Reference proteome</keyword>
<accession>A0A6A4X8Y4</accession>
<comment type="similarity">
    <text evidence="1 5">Belongs to the type-B carboxylesterase/lipase family.</text>
</comment>
<dbReference type="EC" id="3.1.1.-" evidence="5"/>
<sequence>MAAALLTLLLAAAAAAYLSPSYRPLVTTLEGTVSGATDRSADGSLFFSFKGIRYAQPPVGPLRFEPPLRHPGWRGIVDALEHGNKCAQFEAFNSNSNNTRLGVEDCLFVNVYTRQLPGRENTLTGLPVMVYVHGGGFYLGSGDSDIYGPHYFMDEPVVLVTFNYRLGPFGFFTTHDAAAPGNYGMLDQVLLLQWVQDNIAAFGGDPKLVTIFGQSAGGASVSLLVLSPLGKGLFQHAISQSGASFSFFAASGKRRGLAVKLATQLGCLQPNSDALVECVKRTPTQVLQDAWEAIGEHDNIGFRPRADRERSLPFLPDDARVLLATGNFNLVPWISGTTSLEGALFLPQQLPTEEFVNEIIDKNLTVWSSFLELIGESRFRILDCGADPIEETIRAINFFVGSGSVTIKALADILSDRIFVNEISEEIRLASAHAPVYKYVLDHMGPGRLTLGDNPPKPDNLPYPVTELGVSHDADTLYLFTRANRDREQPGTPAYFMVRFMVNLWTNFARTGRPSSDVLPTPDWPIFNEKYQRHMRLNSQPALGERLFEERVNFWQTVRINEQWRHLLDRSPCF</sequence>
<dbReference type="PROSITE" id="PS00122">
    <property type="entry name" value="CARBOXYLESTERASE_B_1"/>
    <property type="match status" value="1"/>
</dbReference>
<evidence type="ECO:0000256" key="1">
    <source>
        <dbReference type="ARBA" id="ARBA00005964"/>
    </source>
</evidence>
<dbReference type="AlphaFoldDB" id="A0A6A4X8Y4"/>
<keyword evidence="3 5" id="KW-0378">Hydrolase</keyword>
<feature type="chain" id="PRO_5025715144" description="Carboxylic ester hydrolase" evidence="5">
    <location>
        <begin position="17"/>
        <end position="574"/>
    </location>
</feature>
<dbReference type="GO" id="GO:0052689">
    <property type="term" value="F:carboxylic ester hydrolase activity"/>
    <property type="evidence" value="ECO:0007669"/>
    <property type="project" value="UniProtKB-KW"/>
</dbReference>
<organism evidence="7 8">
    <name type="scientific">Amphibalanus amphitrite</name>
    <name type="common">Striped barnacle</name>
    <name type="synonym">Balanus amphitrite</name>
    <dbReference type="NCBI Taxonomy" id="1232801"/>
    <lineage>
        <taxon>Eukaryota</taxon>
        <taxon>Metazoa</taxon>
        <taxon>Ecdysozoa</taxon>
        <taxon>Arthropoda</taxon>
        <taxon>Crustacea</taxon>
        <taxon>Multicrustacea</taxon>
        <taxon>Cirripedia</taxon>
        <taxon>Thoracica</taxon>
        <taxon>Thoracicalcarea</taxon>
        <taxon>Balanomorpha</taxon>
        <taxon>Balanoidea</taxon>
        <taxon>Balanidae</taxon>
        <taxon>Amphibalaninae</taxon>
        <taxon>Amphibalanus</taxon>
    </lineage>
</organism>
<evidence type="ECO:0000259" key="6">
    <source>
        <dbReference type="Pfam" id="PF00135"/>
    </source>
</evidence>
<evidence type="ECO:0000256" key="2">
    <source>
        <dbReference type="ARBA" id="ARBA00022487"/>
    </source>
</evidence>
<feature type="domain" description="Carboxylesterase type B" evidence="6">
    <location>
        <begin position="24"/>
        <end position="555"/>
    </location>
</feature>
<dbReference type="InterPro" id="IPR019826">
    <property type="entry name" value="Carboxylesterase_B_AS"/>
</dbReference>
<dbReference type="PANTHER" id="PTHR11559">
    <property type="entry name" value="CARBOXYLESTERASE"/>
    <property type="match status" value="1"/>
</dbReference>
<dbReference type="SUPFAM" id="SSF53474">
    <property type="entry name" value="alpha/beta-Hydrolases"/>
    <property type="match status" value="1"/>
</dbReference>
<feature type="signal peptide" evidence="5">
    <location>
        <begin position="1"/>
        <end position="16"/>
    </location>
</feature>
<protein>
    <recommendedName>
        <fullName evidence="5">Carboxylic ester hydrolase</fullName>
        <ecNumber evidence="5">3.1.1.-</ecNumber>
    </recommendedName>
</protein>
<keyword evidence="4" id="KW-0325">Glycoprotein</keyword>
<comment type="caution">
    <text evidence="7">The sequence shown here is derived from an EMBL/GenBank/DDBJ whole genome shotgun (WGS) entry which is preliminary data.</text>
</comment>
<evidence type="ECO:0000256" key="3">
    <source>
        <dbReference type="ARBA" id="ARBA00022801"/>
    </source>
</evidence>
<dbReference type="Proteomes" id="UP000440578">
    <property type="component" value="Unassembled WGS sequence"/>
</dbReference>
<evidence type="ECO:0000256" key="5">
    <source>
        <dbReference type="RuleBase" id="RU361235"/>
    </source>
</evidence>
<keyword evidence="5" id="KW-0732">Signal</keyword>
<evidence type="ECO:0000313" key="8">
    <source>
        <dbReference type="Proteomes" id="UP000440578"/>
    </source>
</evidence>
<gene>
    <name evidence="7" type="primary">EST6_6</name>
    <name evidence="7" type="ORF">FJT64_001778</name>
</gene>
<name>A0A6A4X8Y4_AMPAM</name>
<dbReference type="InterPro" id="IPR050309">
    <property type="entry name" value="Type-B_Carboxylest/Lipase"/>
</dbReference>
<dbReference type="Pfam" id="PF00135">
    <property type="entry name" value="COesterase"/>
    <property type="match status" value="1"/>
</dbReference>
<dbReference type="EMBL" id="VIIS01000148">
    <property type="protein sequence ID" value="KAF0312660.1"/>
    <property type="molecule type" value="Genomic_DNA"/>
</dbReference>
<evidence type="ECO:0000313" key="7">
    <source>
        <dbReference type="EMBL" id="KAF0312660.1"/>
    </source>
</evidence>